<dbReference type="PROSITE" id="PS50005">
    <property type="entry name" value="TPR"/>
    <property type="match status" value="3"/>
</dbReference>
<dbReference type="PANTHER" id="PTHR44943:SF8">
    <property type="entry name" value="TPR REPEAT-CONTAINING PROTEIN MJ0263"/>
    <property type="match status" value="1"/>
</dbReference>
<dbReference type="SMART" id="SM00028">
    <property type="entry name" value="TPR"/>
    <property type="match status" value="4"/>
</dbReference>
<dbReference type="PANTHER" id="PTHR44943">
    <property type="entry name" value="CELLULOSE SYNTHASE OPERON PROTEIN C"/>
    <property type="match status" value="1"/>
</dbReference>
<dbReference type="STRING" id="573370.DMR_11170"/>
<dbReference type="KEGG" id="dma:DMR_11170"/>
<dbReference type="SUPFAM" id="SSF48452">
    <property type="entry name" value="TPR-like"/>
    <property type="match status" value="1"/>
</dbReference>
<sequence>MPRPAAAVKGPAGLVFPGRGRYRWPAYFTIWENAMAAPALTQRELIANEHALRDVFSRFLAFKTHSLYFPKPGDALADAFGPDLGLAAHLPTERKVMIPLAEDGRLLGVFVARGASLGGRRALLSLLPRIAAMALDQLRLRLAAVADPVTGLATGEALLAALSREIEAVQQRILPGGDSLGDLPLSACRGGFGLIVADLDRFSRVAGRFGFLMAEDVLARAGAAVAGATPEGGLAARLHDDLFAVFLPGASAARCREAAEALLAELGRTPFPIPATGESLSLTASAGCVSYPQDVRGGQFAASPAEQARLLVHKAKKGLAVAKDLGRDQAMAYSRILAEGGVVLETLPLARAAVSLGRWVDAEPGQRFLVWSPRLEREVDVRGADGGRLSGRSPAAVKGEIVLAEVVEDMAFAEVLHLADPHLPLEPGDRLALIPEAEEGDAADATGAPRRDPASGLYPYRDFQRATAQAREKNAVFSQVLIQLADPPARRRAGRPAEADMAAAAGLCRRVFGHEAVGGRFSASKLVFFVPGIDPAALAEPAGRLLAALRAELELDAAVGVAGHPCLDHARSDVAENCRKALDHALLLPTGPRLAVFDSLSLTVSGDRHFAIGDVYAAMEEYKQALLADEKNALARNSLGICLARLGRLPQARAEFERVIRGEPKNAMALYNLGCVLMRQGEAAAARAAFQKCLRADPAHVSSLLRLGRMAEENRRFAEALKYYRRALAAGGPAAPTLRHLARLAFARGQLDEAREHLHQALLRDPKDAFALQLMARVYLTEGEDPAIAEAMARQAVALRPERREFWVELSRALAAQGRHDEARAAAARAEGV</sequence>
<reference evidence="5 6" key="1">
    <citation type="journal article" date="2009" name="Genome Res.">
        <title>Whole genome sequence of Desulfovibrio magneticus strain RS-1 revealed common gene clusters in magnetotactic bacteria.</title>
        <authorList>
            <person name="Nakazawa H."/>
            <person name="Arakaki A."/>
            <person name="Narita-Yamada S."/>
            <person name="Yashiro I."/>
            <person name="Jinno K."/>
            <person name="Aoki N."/>
            <person name="Tsuruyama A."/>
            <person name="Okamura Y."/>
            <person name="Tanikawa S."/>
            <person name="Fujita N."/>
            <person name="Takeyama H."/>
            <person name="Matsunaga T."/>
        </authorList>
    </citation>
    <scope>NUCLEOTIDE SEQUENCE [LARGE SCALE GENOMIC DNA]</scope>
    <source>
        <strain evidence="6">ATCC 700980 / DSM 13731 / RS-1</strain>
    </source>
</reference>
<proteinExistence type="predicted"/>
<dbReference type="AlphaFoldDB" id="C4XLM0"/>
<dbReference type="Gene3D" id="1.25.40.10">
    <property type="entry name" value="Tetratricopeptide repeat domain"/>
    <property type="match status" value="1"/>
</dbReference>
<dbReference type="InterPro" id="IPR019734">
    <property type="entry name" value="TPR_rpt"/>
</dbReference>
<dbReference type="HOGENOM" id="CLU_351178_0_0_7"/>
<evidence type="ECO:0000256" key="1">
    <source>
        <dbReference type="ARBA" id="ARBA00022737"/>
    </source>
</evidence>
<dbReference type="InterPro" id="IPR051685">
    <property type="entry name" value="Ycf3/AcsC/BcsC/TPR_MFPF"/>
</dbReference>
<dbReference type="Pfam" id="PF13432">
    <property type="entry name" value="TPR_16"/>
    <property type="match status" value="3"/>
</dbReference>
<evidence type="ECO:0000256" key="3">
    <source>
        <dbReference type="PROSITE-ProRule" id="PRU00339"/>
    </source>
</evidence>
<gene>
    <name evidence="5" type="ordered locus">DMR_11170</name>
</gene>
<evidence type="ECO:0000313" key="5">
    <source>
        <dbReference type="EMBL" id="BAH74608.1"/>
    </source>
</evidence>
<evidence type="ECO:0000256" key="2">
    <source>
        <dbReference type="ARBA" id="ARBA00022803"/>
    </source>
</evidence>
<keyword evidence="1" id="KW-0677">Repeat</keyword>
<dbReference type="Pfam" id="PF13374">
    <property type="entry name" value="TPR_10"/>
    <property type="match status" value="1"/>
</dbReference>
<dbReference type="InterPro" id="IPR000160">
    <property type="entry name" value="GGDEF_dom"/>
</dbReference>
<feature type="repeat" description="TPR" evidence="3">
    <location>
        <begin position="633"/>
        <end position="666"/>
    </location>
</feature>
<evidence type="ECO:0000259" key="4">
    <source>
        <dbReference type="PROSITE" id="PS50887"/>
    </source>
</evidence>
<feature type="repeat" description="TPR" evidence="3">
    <location>
        <begin position="735"/>
        <end position="768"/>
    </location>
</feature>
<dbReference type="SUPFAM" id="SSF55073">
    <property type="entry name" value="Nucleotide cyclase"/>
    <property type="match status" value="1"/>
</dbReference>
<dbReference type="eggNOG" id="COG0457">
    <property type="taxonomic scope" value="Bacteria"/>
</dbReference>
<dbReference type="InterPro" id="IPR043128">
    <property type="entry name" value="Rev_trsase/Diguanyl_cyclase"/>
</dbReference>
<dbReference type="Gene3D" id="3.30.70.270">
    <property type="match status" value="1"/>
</dbReference>
<protein>
    <submittedName>
        <fullName evidence="5">GGDEF domain protein</fullName>
    </submittedName>
</protein>
<dbReference type="InterPro" id="IPR011990">
    <property type="entry name" value="TPR-like_helical_dom_sf"/>
</dbReference>
<accession>C4XLM0</accession>
<keyword evidence="2 3" id="KW-0802">TPR repeat</keyword>
<dbReference type="EMBL" id="AP010904">
    <property type="protein sequence ID" value="BAH74608.1"/>
    <property type="molecule type" value="Genomic_DNA"/>
</dbReference>
<evidence type="ECO:0000313" key="6">
    <source>
        <dbReference type="Proteomes" id="UP000009071"/>
    </source>
</evidence>
<dbReference type="SMART" id="SM00267">
    <property type="entry name" value="GGDEF"/>
    <property type="match status" value="1"/>
</dbReference>
<dbReference type="PROSITE" id="PS50887">
    <property type="entry name" value="GGDEF"/>
    <property type="match status" value="1"/>
</dbReference>
<keyword evidence="6" id="KW-1185">Reference proteome</keyword>
<name>C4XLM0_SOLM1</name>
<dbReference type="InterPro" id="IPR029787">
    <property type="entry name" value="Nucleotide_cyclase"/>
</dbReference>
<feature type="domain" description="GGDEF" evidence="4">
    <location>
        <begin position="190"/>
        <end position="335"/>
    </location>
</feature>
<dbReference type="Pfam" id="PF00990">
    <property type="entry name" value="GGDEF"/>
    <property type="match status" value="1"/>
</dbReference>
<organism evidence="5 6">
    <name type="scientific">Solidesulfovibrio magneticus (strain ATCC 700980 / DSM 13731 / RS-1)</name>
    <name type="common">Desulfovibrio magneticus</name>
    <dbReference type="NCBI Taxonomy" id="573370"/>
    <lineage>
        <taxon>Bacteria</taxon>
        <taxon>Pseudomonadati</taxon>
        <taxon>Thermodesulfobacteriota</taxon>
        <taxon>Desulfovibrionia</taxon>
        <taxon>Desulfovibrionales</taxon>
        <taxon>Desulfovibrionaceae</taxon>
        <taxon>Solidesulfovibrio</taxon>
    </lineage>
</organism>
<dbReference type="Proteomes" id="UP000009071">
    <property type="component" value="Chromosome"/>
</dbReference>
<feature type="repeat" description="TPR" evidence="3">
    <location>
        <begin position="667"/>
        <end position="700"/>
    </location>
</feature>
<dbReference type="eggNOG" id="COG2199">
    <property type="taxonomic scope" value="Bacteria"/>
</dbReference>